<gene>
    <name evidence="10" type="ORF">ACFFHW_17775</name>
</gene>
<evidence type="ECO:0000256" key="6">
    <source>
        <dbReference type="ARBA" id="ARBA00023136"/>
    </source>
</evidence>
<dbReference type="InterPro" id="IPR051599">
    <property type="entry name" value="Cell_Envelope_Assoc"/>
</dbReference>
<keyword evidence="6 8" id="KW-0472">Membrane</keyword>
<dbReference type="InterPro" id="IPR003848">
    <property type="entry name" value="DUF218"/>
</dbReference>
<evidence type="ECO:0000256" key="5">
    <source>
        <dbReference type="ARBA" id="ARBA00022989"/>
    </source>
</evidence>
<dbReference type="PANTHER" id="PTHR30336">
    <property type="entry name" value="INNER MEMBRANE PROTEIN, PROBABLE PERMEASE"/>
    <property type="match status" value="1"/>
</dbReference>
<organism evidence="10 11">
    <name type="scientific">Kushneria aurantia</name>
    <dbReference type="NCBI Taxonomy" id="504092"/>
    <lineage>
        <taxon>Bacteria</taxon>
        <taxon>Pseudomonadati</taxon>
        <taxon>Pseudomonadota</taxon>
        <taxon>Gammaproteobacteria</taxon>
        <taxon>Oceanospirillales</taxon>
        <taxon>Halomonadaceae</taxon>
        <taxon>Kushneria</taxon>
    </lineage>
</organism>
<evidence type="ECO:0000256" key="4">
    <source>
        <dbReference type="ARBA" id="ARBA00022692"/>
    </source>
</evidence>
<evidence type="ECO:0000256" key="7">
    <source>
        <dbReference type="ARBA" id="ARBA00037355"/>
    </source>
</evidence>
<evidence type="ECO:0000256" key="3">
    <source>
        <dbReference type="ARBA" id="ARBA00022519"/>
    </source>
</evidence>
<dbReference type="Pfam" id="PF02698">
    <property type="entry name" value="DUF218"/>
    <property type="match status" value="1"/>
</dbReference>
<evidence type="ECO:0000313" key="11">
    <source>
        <dbReference type="Proteomes" id="UP001589814"/>
    </source>
</evidence>
<dbReference type="RefSeq" id="WP_156826878.1">
    <property type="nucleotide sequence ID" value="NZ_JBHLVX010000068.1"/>
</dbReference>
<feature type="domain" description="DUF218" evidence="9">
    <location>
        <begin position="50"/>
        <end position="189"/>
    </location>
</feature>
<name>A0ABV6G8E3_9GAMM</name>
<keyword evidence="2" id="KW-1003">Cell membrane</keyword>
<protein>
    <submittedName>
        <fullName evidence="10">Vancomycin high temperature exclusion protein</fullName>
    </submittedName>
</protein>
<dbReference type="PANTHER" id="PTHR30336:SF0">
    <property type="entry name" value="PROTEIN SANA"/>
    <property type="match status" value="1"/>
</dbReference>
<sequence>MKGLLRTVIKSAVALLLLGLAVLLMANLWVWQRTHDYIESRPSQCVGDQIAIVFGTSSGLRGGGTNPWYQARLELAEALWKGGRVDHLLLSGDNHSRYYNEPIRMWRDLRKAGVADSAMTLDYAGFSTFDTLARARRVFGIDRATLISQRWHLPRAVYIARELGIDARGCATRARSLIDDRWMWLREMLARTAMLADLYLLDRRPHFLGPQILVPGRQDKTVPIWNRVALPAPAASALEALRQQLGIESRASNESPWRAWKF</sequence>
<evidence type="ECO:0000256" key="8">
    <source>
        <dbReference type="SAM" id="Phobius"/>
    </source>
</evidence>
<comment type="function">
    <text evidence="7">Participates in the barrier function of the cell envelope.</text>
</comment>
<evidence type="ECO:0000256" key="1">
    <source>
        <dbReference type="ARBA" id="ARBA00004377"/>
    </source>
</evidence>
<dbReference type="CDD" id="cd06259">
    <property type="entry name" value="YdcF-like"/>
    <property type="match status" value="1"/>
</dbReference>
<keyword evidence="4 8" id="KW-0812">Transmembrane</keyword>
<dbReference type="EMBL" id="JBHLVX010000068">
    <property type="protein sequence ID" value="MFC0269815.1"/>
    <property type="molecule type" value="Genomic_DNA"/>
</dbReference>
<evidence type="ECO:0000259" key="9">
    <source>
        <dbReference type="Pfam" id="PF02698"/>
    </source>
</evidence>
<keyword evidence="5 8" id="KW-1133">Transmembrane helix</keyword>
<keyword evidence="11" id="KW-1185">Reference proteome</keyword>
<keyword evidence="3" id="KW-0997">Cell inner membrane</keyword>
<evidence type="ECO:0000313" key="10">
    <source>
        <dbReference type="EMBL" id="MFC0269815.1"/>
    </source>
</evidence>
<dbReference type="Proteomes" id="UP001589814">
    <property type="component" value="Unassembled WGS sequence"/>
</dbReference>
<evidence type="ECO:0000256" key="2">
    <source>
        <dbReference type="ARBA" id="ARBA00022475"/>
    </source>
</evidence>
<reference evidence="10 11" key="1">
    <citation type="submission" date="2024-09" db="EMBL/GenBank/DDBJ databases">
        <authorList>
            <person name="Sun Q."/>
            <person name="Mori K."/>
        </authorList>
    </citation>
    <scope>NUCLEOTIDE SEQUENCE [LARGE SCALE GENOMIC DNA]</scope>
    <source>
        <strain evidence="10 11">CCM 7415</strain>
    </source>
</reference>
<comment type="subcellular location">
    <subcellularLocation>
        <location evidence="1">Cell inner membrane</location>
        <topology evidence="1">Single-pass membrane protein</topology>
    </subcellularLocation>
</comment>
<proteinExistence type="predicted"/>
<feature type="transmembrane region" description="Helical" evidence="8">
    <location>
        <begin position="12"/>
        <end position="31"/>
    </location>
</feature>
<comment type="caution">
    <text evidence="10">The sequence shown here is derived from an EMBL/GenBank/DDBJ whole genome shotgun (WGS) entry which is preliminary data.</text>
</comment>
<accession>A0ABV6G8E3</accession>